<dbReference type="AlphaFoldDB" id="A0A9X7J199"/>
<evidence type="ECO:0000256" key="1">
    <source>
        <dbReference type="SAM" id="MobiDB-lite"/>
    </source>
</evidence>
<feature type="domain" description="C1q" evidence="2">
    <location>
        <begin position="167"/>
        <end position="305"/>
    </location>
</feature>
<organism evidence="3 4">
    <name type="scientific">Neomoorella stamsii</name>
    <dbReference type="NCBI Taxonomy" id="1266720"/>
    <lineage>
        <taxon>Bacteria</taxon>
        <taxon>Bacillati</taxon>
        <taxon>Bacillota</taxon>
        <taxon>Clostridia</taxon>
        <taxon>Neomoorellales</taxon>
        <taxon>Neomoorellaceae</taxon>
        <taxon>Neomoorella</taxon>
    </lineage>
</organism>
<dbReference type="SUPFAM" id="SSF49842">
    <property type="entry name" value="TNF-like"/>
    <property type="match status" value="1"/>
</dbReference>
<comment type="caution">
    <text evidence="3">The sequence shown here is derived from an EMBL/GenBank/DDBJ whole genome shotgun (WGS) entry which is preliminary data.</text>
</comment>
<proteinExistence type="predicted"/>
<reference evidence="3 4" key="1">
    <citation type="submission" date="2018-03" db="EMBL/GenBank/DDBJ databases">
        <title>Genome sequence of Moorella stamsii DSM 26217.</title>
        <authorList>
            <person name="Poehlein A."/>
            <person name="Daniel R."/>
        </authorList>
    </citation>
    <scope>NUCLEOTIDE SEQUENCE [LARGE SCALE GENOMIC DNA]</scope>
    <source>
        <strain evidence="4">DSM 26217</strain>
    </source>
</reference>
<evidence type="ECO:0000259" key="2">
    <source>
        <dbReference type="PROSITE" id="PS50871"/>
    </source>
</evidence>
<dbReference type="Gene3D" id="2.60.120.40">
    <property type="match status" value="1"/>
</dbReference>
<dbReference type="InterPro" id="IPR008983">
    <property type="entry name" value="Tumour_necrosis_fac-like_dom"/>
</dbReference>
<keyword evidence="4" id="KW-1185">Reference proteome</keyword>
<dbReference type="Pfam" id="PF00386">
    <property type="entry name" value="C1q"/>
    <property type="match status" value="1"/>
</dbReference>
<dbReference type="PROSITE" id="PS50871">
    <property type="entry name" value="C1Q"/>
    <property type="match status" value="1"/>
</dbReference>
<protein>
    <submittedName>
        <fullName evidence="3">C1q domain protein</fullName>
    </submittedName>
</protein>
<dbReference type="RefSeq" id="WP_054937032.1">
    <property type="nucleotide sequence ID" value="NZ_PVXL01000072.1"/>
</dbReference>
<accession>A0A9X7J199</accession>
<feature type="region of interest" description="Disordered" evidence="1">
    <location>
        <begin position="138"/>
        <end position="162"/>
    </location>
</feature>
<dbReference type="Proteomes" id="UP000239430">
    <property type="component" value="Unassembled WGS sequence"/>
</dbReference>
<sequence>MPELTPKLGIKKPLGNETVSRAAFNENWDIIDQKAVGDMGGVPTIQAGLDAEKPAPGTAGRLYVATDTQMIYRDTGTAWQKVGVVKWGDIDGKPASFTPSAHKTTHATGGADALAPADIGAAAQTDFAAHLADDAAHNIPSHFDPTTGHKHTGAAGDGPQIDPSAFATANWPAFRAYQSTAQSLAAATWTKIAFQTENYDQGNVYDNAEYQFIAPTGGIYIVSARVHFAGGLDGENHAAAVYVNGAAHSRLKQGPIGAVDEDSVGGTVLLKLAAGDYVEIYGYSSNARDTQVASTYTYFAAVRVA</sequence>
<dbReference type="InterPro" id="IPR001073">
    <property type="entry name" value="C1q_dom"/>
</dbReference>
<name>A0A9X7J199_9FIRM</name>
<evidence type="ECO:0000313" key="4">
    <source>
        <dbReference type="Proteomes" id="UP000239430"/>
    </source>
</evidence>
<dbReference type="EMBL" id="PVXL01000072">
    <property type="protein sequence ID" value="PRR69579.1"/>
    <property type="molecule type" value="Genomic_DNA"/>
</dbReference>
<evidence type="ECO:0000313" key="3">
    <source>
        <dbReference type="EMBL" id="PRR69579.1"/>
    </source>
</evidence>
<gene>
    <name evidence="3" type="ORF">MOST_30010</name>
</gene>